<gene>
    <name evidence="1" type="ORF">ETAA8_40960</name>
</gene>
<reference evidence="1 2" key="1">
    <citation type="submission" date="2019-02" db="EMBL/GenBank/DDBJ databases">
        <title>Deep-cultivation of Planctomycetes and their phenomic and genomic characterization uncovers novel biology.</title>
        <authorList>
            <person name="Wiegand S."/>
            <person name="Jogler M."/>
            <person name="Boedeker C."/>
            <person name="Pinto D."/>
            <person name="Vollmers J."/>
            <person name="Rivas-Marin E."/>
            <person name="Kohn T."/>
            <person name="Peeters S.H."/>
            <person name="Heuer A."/>
            <person name="Rast P."/>
            <person name="Oberbeckmann S."/>
            <person name="Bunk B."/>
            <person name="Jeske O."/>
            <person name="Meyerdierks A."/>
            <person name="Storesund J.E."/>
            <person name="Kallscheuer N."/>
            <person name="Luecker S."/>
            <person name="Lage O.M."/>
            <person name="Pohl T."/>
            <person name="Merkel B.J."/>
            <person name="Hornburger P."/>
            <person name="Mueller R.-W."/>
            <person name="Bruemmer F."/>
            <person name="Labrenz M."/>
            <person name="Spormann A.M."/>
            <person name="Op den Camp H."/>
            <person name="Overmann J."/>
            <person name="Amann R."/>
            <person name="Jetten M.S.M."/>
            <person name="Mascher T."/>
            <person name="Medema M.H."/>
            <person name="Devos D.P."/>
            <person name="Kaster A.-K."/>
            <person name="Ovreas L."/>
            <person name="Rohde M."/>
            <person name="Galperin M.Y."/>
            <person name="Jogler C."/>
        </authorList>
    </citation>
    <scope>NUCLEOTIDE SEQUENCE [LARGE SCALE GENOMIC DNA]</scope>
    <source>
        <strain evidence="1 2">ETA_A8</strain>
    </source>
</reference>
<name>A0A517YFI6_9BACT</name>
<organism evidence="1 2">
    <name type="scientific">Anatilimnocola aggregata</name>
    <dbReference type="NCBI Taxonomy" id="2528021"/>
    <lineage>
        <taxon>Bacteria</taxon>
        <taxon>Pseudomonadati</taxon>
        <taxon>Planctomycetota</taxon>
        <taxon>Planctomycetia</taxon>
        <taxon>Pirellulales</taxon>
        <taxon>Pirellulaceae</taxon>
        <taxon>Anatilimnocola</taxon>
    </lineage>
</organism>
<dbReference type="Proteomes" id="UP000315017">
    <property type="component" value="Chromosome"/>
</dbReference>
<evidence type="ECO:0000313" key="2">
    <source>
        <dbReference type="Proteomes" id="UP000315017"/>
    </source>
</evidence>
<dbReference type="KEGG" id="aagg:ETAA8_40960"/>
<dbReference type="AlphaFoldDB" id="A0A517YFI6"/>
<keyword evidence="2" id="KW-1185">Reference proteome</keyword>
<evidence type="ECO:0000313" key="1">
    <source>
        <dbReference type="EMBL" id="QDU28990.1"/>
    </source>
</evidence>
<proteinExistence type="predicted"/>
<dbReference type="EMBL" id="CP036274">
    <property type="protein sequence ID" value="QDU28990.1"/>
    <property type="molecule type" value="Genomic_DNA"/>
</dbReference>
<sequence>MQRLPCPRLECRVIAFETVDIETLVNLGFLALLHYQNIQFDHVFDLSSFEGGASVQRSCPHINCFNQSGHDMVGLVLALGCFLCKKIKRSDEHAENLGDEKSSFSKQRLSAIGKFDSGRAVVSVARSHFEVCPAPRSRLAGTESPSTGFLMGIFSSREIAFMIGATMGLPSKWNGSTPWAAGLSMSMIDLA</sequence>
<protein>
    <submittedName>
        <fullName evidence="1">Uncharacterized protein</fullName>
    </submittedName>
</protein>
<accession>A0A517YFI6</accession>